<feature type="region of interest" description="Disordered" evidence="1">
    <location>
        <begin position="151"/>
        <end position="185"/>
    </location>
</feature>
<feature type="non-terminal residue" evidence="2">
    <location>
        <position position="185"/>
    </location>
</feature>
<dbReference type="AlphaFoldDB" id="A0A368SYV5"/>
<organism evidence="2 3">
    <name type="scientific">Marinitenerispora sediminis</name>
    <dbReference type="NCBI Taxonomy" id="1931232"/>
    <lineage>
        <taxon>Bacteria</taxon>
        <taxon>Bacillati</taxon>
        <taxon>Actinomycetota</taxon>
        <taxon>Actinomycetes</taxon>
        <taxon>Streptosporangiales</taxon>
        <taxon>Nocardiopsidaceae</taxon>
        <taxon>Marinitenerispora</taxon>
    </lineage>
</organism>
<keyword evidence="3" id="KW-1185">Reference proteome</keyword>
<evidence type="ECO:0000313" key="3">
    <source>
        <dbReference type="Proteomes" id="UP000253318"/>
    </source>
</evidence>
<feature type="compositionally biased region" description="Low complexity" evidence="1">
    <location>
        <begin position="158"/>
        <end position="185"/>
    </location>
</feature>
<name>A0A368SYV5_9ACTN</name>
<comment type="caution">
    <text evidence="2">The sequence shown here is derived from an EMBL/GenBank/DDBJ whole genome shotgun (WGS) entry which is preliminary data.</text>
</comment>
<proteinExistence type="predicted"/>
<dbReference type="OrthoDB" id="3431431at2"/>
<reference evidence="2 3" key="1">
    <citation type="submission" date="2018-04" db="EMBL/GenBank/DDBJ databases">
        <title>Novel actinobacteria from marine sediment.</title>
        <authorList>
            <person name="Ng Z.Y."/>
            <person name="Tan G.Y.A."/>
        </authorList>
    </citation>
    <scope>NUCLEOTIDE SEQUENCE [LARGE SCALE GENOMIC DNA]</scope>
    <source>
        <strain evidence="2 3">TPS81</strain>
    </source>
</reference>
<evidence type="ECO:0000256" key="1">
    <source>
        <dbReference type="SAM" id="MobiDB-lite"/>
    </source>
</evidence>
<dbReference type="EMBL" id="QEIN01000302">
    <property type="protein sequence ID" value="RCV50003.1"/>
    <property type="molecule type" value="Genomic_DNA"/>
</dbReference>
<dbReference type="RefSeq" id="WP_114433583.1">
    <property type="nucleotide sequence ID" value="NZ_QEIN01000302.1"/>
</dbReference>
<accession>A0A368SYV5</accession>
<dbReference type="Proteomes" id="UP000253318">
    <property type="component" value="Unassembled WGS sequence"/>
</dbReference>
<gene>
    <name evidence="2" type="ORF">DEF24_24685</name>
</gene>
<evidence type="ECO:0000313" key="2">
    <source>
        <dbReference type="EMBL" id="RCV50003.1"/>
    </source>
</evidence>
<sequence length="185" mass="19672">MNEFLLVLTGGAVSLVSSSAVTWLQGRQAGRVRDRTVARDSARQLTGLFIAARDARGPAGETLTEAEVVAVGLTDRGVRERVRDVLRLLREHRLPEMEELSGVRAQQARRVLCDHALEVLGAHFRGERMPAVPEPVRRMLDVENEVLGVRSGGVADTPGPAVAAEPAEAAEAVEPDAAGPGVSAT</sequence>
<protein>
    <submittedName>
        <fullName evidence="2">Uncharacterized protein</fullName>
    </submittedName>
</protein>